<reference evidence="2 3" key="1">
    <citation type="submission" date="2014-04" db="EMBL/GenBank/DDBJ databases">
        <title>Genome assembly of Hyalangium minutum DSM 14724.</title>
        <authorList>
            <person name="Sharma G."/>
            <person name="Subramanian S."/>
        </authorList>
    </citation>
    <scope>NUCLEOTIDE SEQUENCE [LARGE SCALE GENOMIC DNA]</scope>
    <source>
        <strain evidence="2 3">DSM 14724</strain>
    </source>
</reference>
<comment type="caution">
    <text evidence="2">The sequence shown here is derived from an EMBL/GenBank/DDBJ whole genome shotgun (WGS) entry which is preliminary data.</text>
</comment>
<accession>A0A085W3Q4</accession>
<keyword evidence="3" id="KW-1185">Reference proteome</keyword>
<evidence type="ECO:0000313" key="2">
    <source>
        <dbReference type="EMBL" id="KFE62317.1"/>
    </source>
</evidence>
<proteinExistence type="predicted"/>
<keyword evidence="1" id="KW-0812">Transmembrane</keyword>
<evidence type="ECO:0000256" key="1">
    <source>
        <dbReference type="SAM" id="Phobius"/>
    </source>
</evidence>
<sequence>MNAGDKTHITKGLSDREQVERTADRIRDELLLTLEELERRRERVLDVRYQATRHQDLLVGVAITAAVLTGIGVGVAIWRARHREQILARHRLKALERAWQHPDRVASSAEERPLPVELGRKLILIFATALATNIAKNSVQSLVPRNRTEPQKAQ</sequence>
<keyword evidence="1" id="KW-1133">Transmembrane helix</keyword>
<feature type="transmembrane region" description="Helical" evidence="1">
    <location>
        <begin position="57"/>
        <end position="78"/>
    </location>
</feature>
<organism evidence="2 3">
    <name type="scientific">Hyalangium minutum</name>
    <dbReference type="NCBI Taxonomy" id="394096"/>
    <lineage>
        <taxon>Bacteria</taxon>
        <taxon>Pseudomonadati</taxon>
        <taxon>Myxococcota</taxon>
        <taxon>Myxococcia</taxon>
        <taxon>Myxococcales</taxon>
        <taxon>Cystobacterineae</taxon>
        <taxon>Archangiaceae</taxon>
        <taxon>Hyalangium</taxon>
    </lineage>
</organism>
<gene>
    <name evidence="2" type="ORF">DB31_4027</name>
</gene>
<dbReference type="AlphaFoldDB" id="A0A085W3Q4"/>
<protein>
    <submittedName>
        <fullName evidence="2">Uncharacterized protein</fullName>
    </submittedName>
</protein>
<dbReference type="Proteomes" id="UP000028725">
    <property type="component" value="Unassembled WGS sequence"/>
</dbReference>
<dbReference type="RefSeq" id="WP_044197435.1">
    <property type="nucleotide sequence ID" value="NZ_JMCB01000022.1"/>
</dbReference>
<dbReference type="STRING" id="394096.DB31_4027"/>
<dbReference type="EMBL" id="JMCB01000022">
    <property type="protein sequence ID" value="KFE62317.1"/>
    <property type="molecule type" value="Genomic_DNA"/>
</dbReference>
<dbReference type="OrthoDB" id="5519863at2"/>
<name>A0A085W3Q4_9BACT</name>
<keyword evidence="1" id="KW-0472">Membrane</keyword>
<evidence type="ECO:0000313" key="3">
    <source>
        <dbReference type="Proteomes" id="UP000028725"/>
    </source>
</evidence>
<dbReference type="PATRIC" id="fig|394096.3.peg.7762"/>